<gene>
    <name evidence="2" type="ORF">SAMN05421783_11731</name>
</gene>
<sequence>MPQAPRKASAAHAEIPAAMRTLIALYLAVSVGAIALLLFGSDPSSGIFLVLFALPWSLFVSQVSGLLGISSAALNLALLAIGVGINGALLYLLGRRLRRRQSPS</sequence>
<keyword evidence="1" id="KW-0472">Membrane</keyword>
<dbReference type="Proteomes" id="UP000198816">
    <property type="component" value="Unassembled WGS sequence"/>
</dbReference>
<keyword evidence="1" id="KW-0812">Transmembrane</keyword>
<protein>
    <submittedName>
        <fullName evidence="2">Uncharacterized protein</fullName>
    </submittedName>
</protein>
<dbReference type="STRING" id="1058.SAMN05421783_11731"/>
<keyword evidence="1" id="KW-1133">Transmembrane helix</keyword>
<dbReference type="AlphaFoldDB" id="A0A1H2ZVY0"/>
<dbReference type="Pfam" id="PF25637">
    <property type="entry name" value="DUF7942"/>
    <property type="match status" value="1"/>
</dbReference>
<accession>A0A1H2ZVY0</accession>
<feature type="transmembrane region" description="Helical" evidence="1">
    <location>
        <begin position="73"/>
        <end position="94"/>
    </location>
</feature>
<feature type="transmembrane region" description="Helical" evidence="1">
    <location>
        <begin position="46"/>
        <end position="67"/>
    </location>
</feature>
<dbReference type="EMBL" id="FNNZ01000017">
    <property type="protein sequence ID" value="SDX20819.1"/>
    <property type="molecule type" value="Genomic_DNA"/>
</dbReference>
<organism evidence="2 3">
    <name type="scientific">Thiocapsa roseopersicina</name>
    <dbReference type="NCBI Taxonomy" id="1058"/>
    <lineage>
        <taxon>Bacteria</taxon>
        <taxon>Pseudomonadati</taxon>
        <taxon>Pseudomonadota</taxon>
        <taxon>Gammaproteobacteria</taxon>
        <taxon>Chromatiales</taxon>
        <taxon>Chromatiaceae</taxon>
        <taxon>Thiocapsa</taxon>
    </lineage>
</organism>
<feature type="transmembrane region" description="Helical" evidence="1">
    <location>
        <begin position="17"/>
        <end position="39"/>
    </location>
</feature>
<evidence type="ECO:0000313" key="2">
    <source>
        <dbReference type="EMBL" id="SDX20819.1"/>
    </source>
</evidence>
<keyword evidence="3" id="KW-1185">Reference proteome</keyword>
<proteinExistence type="predicted"/>
<reference evidence="3" key="1">
    <citation type="submission" date="2016-10" db="EMBL/GenBank/DDBJ databases">
        <authorList>
            <person name="Varghese N."/>
            <person name="Submissions S."/>
        </authorList>
    </citation>
    <scope>NUCLEOTIDE SEQUENCE [LARGE SCALE GENOMIC DNA]</scope>
    <source>
        <strain evidence="3">DSM 217</strain>
    </source>
</reference>
<dbReference type="OrthoDB" id="5771968at2"/>
<evidence type="ECO:0000313" key="3">
    <source>
        <dbReference type="Proteomes" id="UP000198816"/>
    </source>
</evidence>
<evidence type="ECO:0000256" key="1">
    <source>
        <dbReference type="SAM" id="Phobius"/>
    </source>
</evidence>
<dbReference type="InterPro" id="IPR057702">
    <property type="entry name" value="DUF7942"/>
</dbReference>
<name>A0A1H2ZVY0_THIRO</name>